<dbReference type="EMBL" id="KN835217">
    <property type="protein sequence ID" value="KIK43249.1"/>
    <property type="molecule type" value="Genomic_DNA"/>
</dbReference>
<dbReference type="AlphaFoldDB" id="A0A0D0AZR7"/>
<dbReference type="InParanoid" id="A0A0D0AZR7"/>
<dbReference type="Proteomes" id="UP000054485">
    <property type="component" value="Unassembled WGS sequence"/>
</dbReference>
<proteinExistence type="predicted"/>
<name>A0A0D0AZR7_9AGAM</name>
<organism evidence="1 2">
    <name type="scientific">Suillus luteus UH-Slu-Lm8-n1</name>
    <dbReference type="NCBI Taxonomy" id="930992"/>
    <lineage>
        <taxon>Eukaryota</taxon>
        <taxon>Fungi</taxon>
        <taxon>Dikarya</taxon>
        <taxon>Basidiomycota</taxon>
        <taxon>Agaricomycotina</taxon>
        <taxon>Agaricomycetes</taxon>
        <taxon>Agaricomycetidae</taxon>
        <taxon>Boletales</taxon>
        <taxon>Suillineae</taxon>
        <taxon>Suillaceae</taxon>
        <taxon>Suillus</taxon>
    </lineage>
</organism>
<gene>
    <name evidence="1" type="ORF">CY34DRAFT_804015</name>
</gene>
<protein>
    <submittedName>
        <fullName evidence="1">Uncharacterized protein</fullName>
    </submittedName>
</protein>
<dbReference type="HOGENOM" id="CLU_1908098_0_0_1"/>
<evidence type="ECO:0000313" key="2">
    <source>
        <dbReference type="Proteomes" id="UP000054485"/>
    </source>
</evidence>
<keyword evidence="2" id="KW-1185">Reference proteome</keyword>
<evidence type="ECO:0000313" key="1">
    <source>
        <dbReference type="EMBL" id="KIK43249.1"/>
    </source>
</evidence>
<reference evidence="1 2" key="1">
    <citation type="submission" date="2014-04" db="EMBL/GenBank/DDBJ databases">
        <authorList>
            <consortium name="DOE Joint Genome Institute"/>
            <person name="Kuo A."/>
            <person name="Ruytinx J."/>
            <person name="Rineau F."/>
            <person name="Colpaert J."/>
            <person name="Kohler A."/>
            <person name="Nagy L.G."/>
            <person name="Floudas D."/>
            <person name="Copeland A."/>
            <person name="Barry K.W."/>
            <person name="Cichocki N."/>
            <person name="Veneault-Fourrey C."/>
            <person name="LaButti K."/>
            <person name="Lindquist E.A."/>
            <person name="Lipzen A."/>
            <person name="Lundell T."/>
            <person name="Morin E."/>
            <person name="Murat C."/>
            <person name="Sun H."/>
            <person name="Tunlid A."/>
            <person name="Henrissat B."/>
            <person name="Grigoriev I.V."/>
            <person name="Hibbett D.S."/>
            <person name="Martin F."/>
            <person name="Nordberg H.P."/>
            <person name="Cantor M.N."/>
            <person name="Hua S.X."/>
        </authorList>
    </citation>
    <scope>NUCLEOTIDE SEQUENCE [LARGE SCALE GENOMIC DNA]</scope>
    <source>
        <strain evidence="1 2">UH-Slu-Lm8-n1</strain>
    </source>
</reference>
<reference evidence="2" key="2">
    <citation type="submission" date="2015-01" db="EMBL/GenBank/DDBJ databases">
        <title>Evolutionary Origins and Diversification of the Mycorrhizal Mutualists.</title>
        <authorList>
            <consortium name="DOE Joint Genome Institute"/>
            <consortium name="Mycorrhizal Genomics Consortium"/>
            <person name="Kohler A."/>
            <person name="Kuo A."/>
            <person name="Nagy L.G."/>
            <person name="Floudas D."/>
            <person name="Copeland A."/>
            <person name="Barry K.W."/>
            <person name="Cichocki N."/>
            <person name="Veneault-Fourrey C."/>
            <person name="LaButti K."/>
            <person name="Lindquist E.A."/>
            <person name="Lipzen A."/>
            <person name="Lundell T."/>
            <person name="Morin E."/>
            <person name="Murat C."/>
            <person name="Riley R."/>
            <person name="Ohm R."/>
            <person name="Sun H."/>
            <person name="Tunlid A."/>
            <person name="Henrissat B."/>
            <person name="Grigoriev I.V."/>
            <person name="Hibbett D.S."/>
            <person name="Martin F."/>
        </authorList>
    </citation>
    <scope>NUCLEOTIDE SEQUENCE [LARGE SCALE GENOMIC DNA]</scope>
    <source>
        <strain evidence="2">UH-Slu-Lm8-n1</strain>
    </source>
</reference>
<sequence>MRSCSASKTTKARESNREISECPSYVLGRRDEVEDRLCFESRDNNIAFNDAIGNGEERVAELHSRCGYSELVGDMWALNTVLCDRRHRITSLHMPQIYSRRNMSSSSNNTAWEVRRYKHLLSAMSAESLTRRF</sequence>
<accession>A0A0D0AZR7</accession>